<proteinExistence type="predicted"/>
<dbReference type="HOGENOM" id="CLU_2948119_0_0_1"/>
<evidence type="ECO:0000313" key="2">
    <source>
        <dbReference type="Proteomes" id="UP000007129"/>
    </source>
</evidence>
<dbReference type="Proteomes" id="UP000007129">
    <property type="component" value="Unassembled WGS sequence"/>
</dbReference>
<dbReference type="STRING" id="1126212.K2R884"/>
<gene>
    <name evidence="1" type="ORF">MPH_04131</name>
</gene>
<protein>
    <recommendedName>
        <fullName evidence="3">Alcohol dehydrogenase superfamily zinc-containing</fullName>
    </recommendedName>
</protein>
<dbReference type="InParanoid" id="K2R884"/>
<organism evidence="1 2">
    <name type="scientific">Macrophomina phaseolina (strain MS6)</name>
    <name type="common">Charcoal rot fungus</name>
    <dbReference type="NCBI Taxonomy" id="1126212"/>
    <lineage>
        <taxon>Eukaryota</taxon>
        <taxon>Fungi</taxon>
        <taxon>Dikarya</taxon>
        <taxon>Ascomycota</taxon>
        <taxon>Pezizomycotina</taxon>
        <taxon>Dothideomycetes</taxon>
        <taxon>Dothideomycetes incertae sedis</taxon>
        <taxon>Botryosphaeriales</taxon>
        <taxon>Botryosphaeriaceae</taxon>
        <taxon>Macrophomina</taxon>
    </lineage>
</organism>
<evidence type="ECO:0008006" key="3">
    <source>
        <dbReference type="Google" id="ProtNLM"/>
    </source>
</evidence>
<accession>K2R884</accession>
<dbReference type="AlphaFoldDB" id="K2R884"/>
<evidence type="ECO:0000313" key="1">
    <source>
        <dbReference type="EMBL" id="EKG18596.1"/>
    </source>
</evidence>
<dbReference type="Gene3D" id="3.90.180.10">
    <property type="entry name" value="Medium-chain alcohol dehydrogenases, catalytic domain"/>
    <property type="match status" value="1"/>
</dbReference>
<sequence>YNILGSTTGSRKDAKEMFDFTRRGLVRPVLHKGSLEDVEKFLDLIVEKRLLGKVVLKIDI</sequence>
<dbReference type="EMBL" id="AHHD01000185">
    <property type="protein sequence ID" value="EKG18596.1"/>
    <property type="molecule type" value="Genomic_DNA"/>
</dbReference>
<reference evidence="1 2" key="1">
    <citation type="journal article" date="2012" name="BMC Genomics">
        <title>Tools to kill: Genome of one of the most destructive plant pathogenic fungi Macrophomina phaseolina.</title>
        <authorList>
            <person name="Islam M.S."/>
            <person name="Haque M.S."/>
            <person name="Islam M.M."/>
            <person name="Emdad E.M."/>
            <person name="Halim A."/>
            <person name="Hossen Q.M.M."/>
            <person name="Hossain M.Z."/>
            <person name="Ahmed B."/>
            <person name="Rahim S."/>
            <person name="Rahman M.S."/>
            <person name="Alam M.M."/>
            <person name="Hou S."/>
            <person name="Wan X."/>
            <person name="Saito J.A."/>
            <person name="Alam M."/>
        </authorList>
    </citation>
    <scope>NUCLEOTIDE SEQUENCE [LARGE SCALE GENOMIC DNA]</scope>
    <source>
        <strain evidence="1 2">MS6</strain>
    </source>
</reference>
<dbReference type="VEuPathDB" id="FungiDB:MPH_04131"/>
<dbReference type="OrthoDB" id="1879366at2759"/>
<feature type="non-terminal residue" evidence="1">
    <location>
        <position position="1"/>
    </location>
</feature>
<name>K2R884_MACPH</name>
<comment type="caution">
    <text evidence="1">The sequence shown here is derived from an EMBL/GenBank/DDBJ whole genome shotgun (WGS) entry which is preliminary data.</text>
</comment>